<dbReference type="CDD" id="cd11299">
    <property type="entry name" value="O-FucT_plant"/>
    <property type="match status" value="1"/>
</dbReference>
<keyword evidence="9 14" id="KW-0472">Membrane</keyword>
<evidence type="ECO:0000256" key="2">
    <source>
        <dbReference type="ARBA" id="ARBA00004881"/>
    </source>
</evidence>
<evidence type="ECO:0000256" key="12">
    <source>
        <dbReference type="ARBA" id="ARBA00023277"/>
    </source>
</evidence>
<dbReference type="Pfam" id="PF10250">
    <property type="entry name" value="O-FucT"/>
    <property type="match status" value="1"/>
</dbReference>
<evidence type="ECO:0000256" key="14">
    <source>
        <dbReference type="SAM" id="Phobius"/>
    </source>
</evidence>
<sequence>MSNSGAGSGSGENLMNNVSKNVWRRRVVESIEYDIDHEEAGDASSKRVGRLGEALRRGTGRTLGSWIFLGLVLLACLTLLPKLLWLKALQDFRSPVEHFVGPRIVREGEAHNVVEEETNPNNASMHTPTKDDNQSPISDMVAVAKLINATLVLPLLDHASFWTDPSDFKDIFDWEHFIEVLKDDIEIVESLPEDFSGKRPLLKAPVSWSKPAYYKNSIASLLEKQKVIKFTHTDSRLANNGIPDSIQKLRCRAMYEGLRFTEEIEELGRKLVERLRSNGEPFIALHLRYEKDMLAFTGCSHNLTKAEEDELTEMRLGVRHWKQKHINAKRKRLEGSCPMTPREVAVFLEAMGYPSHTKIYIVAGRIYGQNGLKAFEAKYPNAYTHFTLATEEELRPFTECLNQLAALDYLVAVESDVFVYSYEGNMAKAVAGHRRYEGFRKTISPDKYHFVRLIDKLDRDEITWDVFSSEVRRIHKKRTGAPHPRLPKESPRHEESFYANPYPGCICNKTIGRT</sequence>
<dbReference type="InterPro" id="IPR024709">
    <property type="entry name" value="FucosylTrfase_pln"/>
</dbReference>
<organism evidence="15 16">
    <name type="scientific">Turnera subulata</name>
    <dbReference type="NCBI Taxonomy" id="218843"/>
    <lineage>
        <taxon>Eukaryota</taxon>
        <taxon>Viridiplantae</taxon>
        <taxon>Streptophyta</taxon>
        <taxon>Embryophyta</taxon>
        <taxon>Tracheophyta</taxon>
        <taxon>Spermatophyta</taxon>
        <taxon>Magnoliopsida</taxon>
        <taxon>eudicotyledons</taxon>
        <taxon>Gunneridae</taxon>
        <taxon>Pentapetalae</taxon>
        <taxon>rosids</taxon>
        <taxon>fabids</taxon>
        <taxon>Malpighiales</taxon>
        <taxon>Passifloraceae</taxon>
        <taxon>Turnera</taxon>
    </lineage>
</organism>
<protein>
    <recommendedName>
        <fullName evidence="13">O-fucosyltransferase family protein</fullName>
    </recommendedName>
</protein>
<keyword evidence="5" id="KW-0808">Transferase</keyword>
<reference evidence="15" key="2">
    <citation type="journal article" date="2023" name="Plants (Basel)">
        <title>Annotation of the Turnera subulata (Passifloraceae) Draft Genome Reveals the S-Locus Evolved after the Divergence of Turneroideae from Passifloroideae in a Stepwise Manner.</title>
        <authorList>
            <person name="Henning P.M."/>
            <person name="Roalson E.H."/>
            <person name="Mir W."/>
            <person name="McCubbin A.G."/>
            <person name="Shore J.S."/>
        </authorList>
    </citation>
    <scope>NUCLEOTIDE SEQUENCE</scope>
    <source>
        <strain evidence="15">F60SS</strain>
    </source>
</reference>
<dbReference type="PANTHER" id="PTHR31741">
    <property type="entry name" value="OS02G0726500 PROTEIN-RELATED"/>
    <property type="match status" value="1"/>
</dbReference>
<keyword evidence="6 14" id="KW-0812">Transmembrane</keyword>
<dbReference type="InterPro" id="IPR019378">
    <property type="entry name" value="GDP-Fuc_O-FucTrfase"/>
</dbReference>
<comment type="similarity">
    <text evidence="3">Belongs to the glycosyltransferase GT106 family.</text>
</comment>
<evidence type="ECO:0000256" key="5">
    <source>
        <dbReference type="ARBA" id="ARBA00022679"/>
    </source>
</evidence>
<keyword evidence="4" id="KW-0328">Glycosyltransferase</keyword>
<proteinExistence type="inferred from homology"/>
<name>A0A9Q0FS19_9ROSI</name>
<keyword evidence="7" id="KW-0735">Signal-anchor</keyword>
<feature type="transmembrane region" description="Helical" evidence="14">
    <location>
        <begin position="66"/>
        <end position="85"/>
    </location>
</feature>
<accession>A0A9Q0FS19</accession>
<evidence type="ECO:0000256" key="9">
    <source>
        <dbReference type="ARBA" id="ARBA00023136"/>
    </source>
</evidence>
<evidence type="ECO:0000256" key="10">
    <source>
        <dbReference type="ARBA" id="ARBA00023180"/>
    </source>
</evidence>
<evidence type="ECO:0000256" key="6">
    <source>
        <dbReference type="ARBA" id="ARBA00022692"/>
    </source>
</evidence>
<evidence type="ECO:0000313" key="15">
    <source>
        <dbReference type="EMBL" id="KAJ4836561.1"/>
    </source>
</evidence>
<evidence type="ECO:0000256" key="13">
    <source>
        <dbReference type="ARBA" id="ARBA00030350"/>
    </source>
</evidence>
<comment type="caution">
    <text evidence="15">The sequence shown here is derived from an EMBL/GenBank/DDBJ whole genome shotgun (WGS) entry which is preliminary data.</text>
</comment>
<gene>
    <name evidence="15" type="primary">OFUT19</name>
    <name evidence="15" type="ORF">Tsubulata_013440</name>
</gene>
<dbReference type="EMBL" id="JAKUCV010004077">
    <property type="protein sequence ID" value="KAJ4836561.1"/>
    <property type="molecule type" value="Genomic_DNA"/>
</dbReference>
<keyword evidence="16" id="KW-1185">Reference proteome</keyword>
<keyword evidence="12" id="KW-0119">Carbohydrate metabolism</keyword>
<dbReference type="AlphaFoldDB" id="A0A9Q0FS19"/>
<evidence type="ECO:0000256" key="4">
    <source>
        <dbReference type="ARBA" id="ARBA00022676"/>
    </source>
</evidence>
<dbReference type="OrthoDB" id="2015856at2759"/>
<evidence type="ECO:0000313" key="16">
    <source>
        <dbReference type="Proteomes" id="UP001141552"/>
    </source>
</evidence>
<dbReference type="Proteomes" id="UP001141552">
    <property type="component" value="Unassembled WGS sequence"/>
</dbReference>
<evidence type="ECO:0000256" key="1">
    <source>
        <dbReference type="ARBA" id="ARBA00004606"/>
    </source>
</evidence>
<dbReference type="GO" id="GO:0006004">
    <property type="term" value="P:fucose metabolic process"/>
    <property type="evidence" value="ECO:0007669"/>
    <property type="project" value="UniProtKB-KW"/>
</dbReference>
<dbReference type="GO" id="GO:0016020">
    <property type="term" value="C:membrane"/>
    <property type="evidence" value="ECO:0007669"/>
    <property type="project" value="UniProtKB-SubCell"/>
</dbReference>
<reference evidence="15" key="1">
    <citation type="submission" date="2022-02" db="EMBL/GenBank/DDBJ databases">
        <authorList>
            <person name="Henning P.M."/>
            <person name="McCubbin A.G."/>
            <person name="Shore J.S."/>
        </authorList>
    </citation>
    <scope>NUCLEOTIDE SEQUENCE</scope>
    <source>
        <strain evidence="15">F60SS</strain>
        <tissue evidence="15">Leaves</tissue>
    </source>
</reference>
<dbReference type="PANTHER" id="PTHR31741:SF105">
    <property type="entry name" value="O-FUCOSYLTRANSFERASE FAMILY PROTEIN"/>
    <property type="match status" value="1"/>
</dbReference>
<comment type="pathway">
    <text evidence="2">Glycan metabolism.</text>
</comment>
<keyword evidence="10" id="KW-0325">Glycoprotein</keyword>
<keyword evidence="11" id="KW-0294">Fucose metabolism</keyword>
<evidence type="ECO:0000256" key="3">
    <source>
        <dbReference type="ARBA" id="ARBA00007737"/>
    </source>
</evidence>
<comment type="subcellular location">
    <subcellularLocation>
        <location evidence="1">Membrane</location>
        <topology evidence="1">Single-pass type II membrane protein</topology>
    </subcellularLocation>
</comment>
<dbReference type="GO" id="GO:0016757">
    <property type="term" value="F:glycosyltransferase activity"/>
    <property type="evidence" value="ECO:0007669"/>
    <property type="project" value="UniProtKB-KW"/>
</dbReference>
<evidence type="ECO:0000256" key="8">
    <source>
        <dbReference type="ARBA" id="ARBA00022989"/>
    </source>
</evidence>
<keyword evidence="8 14" id="KW-1133">Transmembrane helix</keyword>
<evidence type="ECO:0000256" key="11">
    <source>
        <dbReference type="ARBA" id="ARBA00023253"/>
    </source>
</evidence>
<dbReference type="GO" id="GO:0005737">
    <property type="term" value="C:cytoplasm"/>
    <property type="evidence" value="ECO:0007669"/>
    <property type="project" value="TreeGrafter"/>
</dbReference>
<evidence type="ECO:0000256" key="7">
    <source>
        <dbReference type="ARBA" id="ARBA00022968"/>
    </source>
</evidence>